<organism evidence="2">
    <name type="scientific">Arundo donax</name>
    <name type="common">Giant reed</name>
    <name type="synonym">Donax arundinaceus</name>
    <dbReference type="NCBI Taxonomy" id="35708"/>
    <lineage>
        <taxon>Eukaryota</taxon>
        <taxon>Viridiplantae</taxon>
        <taxon>Streptophyta</taxon>
        <taxon>Embryophyta</taxon>
        <taxon>Tracheophyta</taxon>
        <taxon>Spermatophyta</taxon>
        <taxon>Magnoliopsida</taxon>
        <taxon>Liliopsida</taxon>
        <taxon>Poales</taxon>
        <taxon>Poaceae</taxon>
        <taxon>PACMAD clade</taxon>
        <taxon>Arundinoideae</taxon>
        <taxon>Arundineae</taxon>
        <taxon>Arundo</taxon>
    </lineage>
</organism>
<keyword evidence="1" id="KW-0812">Transmembrane</keyword>
<keyword evidence="1" id="KW-0472">Membrane</keyword>
<reference evidence="2" key="1">
    <citation type="submission" date="2014-09" db="EMBL/GenBank/DDBJ databases">
        <authorList>
            <person name="Magalhaes I.L.F."/>
            <person name="Oliveira U."/>
            <person name="Santos F.R."/>
            <person name="Vidigal T.H.D.A."/>
            <person name="Brescovit A.D."/>
            <person name="Santos A.J."/>
        </authorList>
    </citation>
    <scope>NUCLEOTIDE SEQUENCE</scope>
    <source>
        <tissue evidence="2">Shoot tissue taken approximately 20 cm above the soil surface</tissue>
    </source>
</reference>
<protein>
    <submittedName>
        <fullName evidence="2">Uncharacterized protein</fullName>
    </submittedName>
</protein>
<proteinExistence type="predicted"/>
<feature type="transmembrane region" description="Helical" evidence="1">
    <location>
        <begin position="49"/>
        <end position="71"/>
    </location>
</feature>
<dbReference type="AlphaFoldDB" id="A0A0A8ZW71"/>
<reference evidence="2" key="2">
    <citation type="journal article" date="2015" name="Data Brief">
        <title>Shoot transcriptome of the giant reed, Arundo donax.</title>
        <authorList>
            <person name="Barrero R.A."/>
            <person name="Guerrero F.D."/>
            <person name="Moolhuijzen P."/>
            <person name="Goolsby J.A."/>
            <person name="Tidwell J."/>
            <person name="Bellgard S.E."/>
            <person name="Bellgard M.I."/>
        </authorList>
    </citation>
    <scope>NUCLEOTIDE SEQUENCE</scope>
    <source>
        <tissue evidence="2">Shoot tissue taken approximately 20 cm above the soil surface</tissue>
    </source>
</reference>
<evidence type="ECO:0000256" key="1">
    <source>
        <dbReference type="SAM" id="Phobius"/>
    </source>
</evidence>
<keyword evidence="1" id="KW-1133">Transmembrane helix</keyword>
<evidence type="ECO:0000313" key="2">
    <source>
        <dbReference type="EMBL" id="JAD41010.1"/>
    </source>
</evidence>
<name>A0A0A8ZW71_ARUDO</name>
<feature type="transmembrane region" description="Helical" evidence="1">
    <location>
        <begin position="12"/>
        <end position="37"/>
    </location>
</feature>
<accession>A0A0A8ZW71</accession>
<sequence>MRQTYLGLMWHDIISHLLAGLIGMTCKCDLAFMLSVLKEFYSHVDVLPVGGFCTLHLFSKLIYVSFLYTILKQTNKIKFCLLPFC</sequence>
<dbReference type="EMBL" id="GBRH01256885">
    <property type="protein sequence ID" value="JAD41010.1"/>
    <property type="molecule type" value="Transcribed_RNA"/>
</dbReference>